<keyword evidence="2" id="KW-0378">Hydrolase</keyword>
<feature type="domain" description="Metallo-beta-lactamase" evidence="1">
    <location>
        <begin position="42"/>
        <end position="231"/>
    </location>
</feature>
<evidence type="ECO:0000259" key="1">
    <source>
        <dbReference type="SMART" id="SM00849"/>
    </source>
</evidence>
<evidence type="ECO:0000313" key="2">
    <source>
        <dbReference type="EMBL" id="VAW24926.1"/>
    </source>
</evidence>
<sequence length="264" mass="30167">MNRFNNATIRLTFLGTGTSQGIPVIACGCPVCNSKDVNDKRLRSSVLLKINGENIVIDAGPDFRQQMLTHNVTSLKAVLLTHEHVDHIFGLDDIRSFNWVQKMPMDIYAEKRVERAVRRIFNYVFANYKYPGIPQMNLHIIENKLFYVGNTRVTPVRGLHYKLPVFGFRIGGFAYITDVNFIADEEKEKLQGLEVLVVNALRKEEHISHFNLEQALALSLELKPGRTYLTHISHAMGKHNDIQRELPDNVFLSYDGLVVDIEVF</sequence>
<proteinExistence type="predicted"/>
<dbReference type="PANTHER" id="PTHR42663">
    <property type="entry name" value="HYDROLASE C777.06C-RELATED-RELATED"/>
    <property type="match status" value="1"/>
</dbReference>
<dbReference type="SMART" id="SM00849">
    <property type="entry name" value="Lactamase_B"/>
    <property type="match status" value="1"/>
</dbReference>
<gene>
    <name evidence="2" type="ORF">MNBD_BACTEROID01-2933</name>
</gene>
<accession>A0A3B0UYR7</accession>
<organism evidence="2">
    <name type="scientific">hydrothermal vent metagenome</name>
    <dbReference type="NCBI Taxonomy" id="652676"/>
    <lineage>
        <taxon>unclassified sequences</taxon>
        <taxon>metagenomes</taxon>
        <taxon>ecological metagenomes</taxon>
    </lineage>
</organism>
<dbReference type="PANTHER" id="PTHR42663:SF6">
    <property type="entry name" value="HYDROLASE C777.06C-RELATED"/>
    <property type="match status" value="1"/>
</dbReference>
<dbReference type="AlphaFoldDB" id="A0A3B0UYR7"/>
<dbReference type="InterPro" id="IPR001279">
    <property type="entry name" value="Metallo-B-lactamas"/>
</dbReference>
<protein>
    <submittedName>
        <fullName evidence="2">Metal-dependent hydrolases of the beta-lactamase superfamily I PhnP protein</fullName>
    </submittedName>
</protein>
<dbReference type="EMBL" id="UOEP01000228">
    <property type="protein sequence ID" value="VAW24926.1"/>
    <property type="molecule type" value="Genomic_DNA"/>
</dbReference>
<name>A0A3B0UYR7_9ZZZZ</name>
<dbReference type="CDD" id="cd16279">
    <property type="entry name" value="metallo-hydrolase-like_MBL-fold"/>
    <property type="match status" value="1"/>
</dbReference>
<dbReference type="InterPro" id="IPR036866">
    <property type="entry name" value="RibonucZ/Hydroxyglut_hydro"/>
</dbReference>
<dbReference type="Gene3D" id="3.60.15.10">
    <property type="entry name" value="Ribonuclease Z/Hydroxyacylglutathione hydrolase-like"/>
    <property type="match status" value="1"/>
</dbReference>
<dbReference type="GO" id="GO:0016787">
    <property type="term" value="F:hydrolase activity"/>
    <property type="evidence" value="ECO:0007669"/>
    <property type="project" value="UniProtKB-KW"/>
</dbReference>
<dbReference type="SUPFAM" id="SSF56281">
    <property type="entry name" value="Metallo-hydrolase/oxidoreductase"/>
    <property type="match status" value="1"/>
</dbReference>
<dbReference type="Pfam" id="PF12706">
    <property type="entry name" value="Lactamase_B_2"/>
    <property type="match status" value="1"/>
</dbReference>
<reference evidence="2" key="1">
    <citation type="submission" date="2018-06" db="EMBL/GenBank/DDBJ databases">
        <authorList>
            <person name="Zhirakovskaya E."/>
        </authorList>
    </citation>
    <scope>NUCLEOTIDE SEQUENCE</scope>
</reference>
<dbReference type="PROSITE" id="PS51257">
    <property type="entry name" value="PROKAR_LIPOPROTEIN"/>
    <property type="match status" value="1"/>
</dbReference>